<dbReference type="Proteomes" id="UP000076502">
    <property type="component" value="Unassembled WGS sequence"/>
</dbReference>
<proteinExistence type="predicted"/>
<feature type="compositionally biased region" description="Polar residues" evidence="1">
    <location>
        <begin position="166"/>
        <end position="183"/>
    </location>
</feature>
<accession>A0A154NZ55</accession>
<dbReference type="AlphaFoldDB" id="A0A154NZ55"/>
<feature type="compositionally biased region" description="Basic and acidic residues" evidence="1">
    <location>
        <begin position="151"/>
        <end position="165"/>
    </location>
</feature>
<dbReference type="STRING" id="178035.A0A154NZ55"/>
<dbReference type="EMBL" id="KQ434778">
    <property type="protein sequence ID" value="KZC04344.1"/>
    <property type="molecule type" value="Genomic_DNA"/>
</dbReference>
<evidence type="ECO:0000313" key="2">
    <source>
        <dbReference type="EMBL" id="KZC04344.1"/>
    </source>
</evidence>
<gene>
    <name evidence="2" type="ORF">WN55_02705</name>
</gene>
<reference evidence="2 3" key="1">
    <citation type="submission" date="2015-07" db="EMBL/GenBank/DDBJ databases">
        <title>The genome of Dufourea novaeangliae.</title>
        <authorList>
            <person name="Pan H."/>
            <person name="Kapheim K."/>
        </authorList>
    </citation>
    <scope>NUCLEOTIDE SEQUENCE [LARGE SCALE GENOMIC DNA]</scope>
    <source>
        <strain evidence="2">0120121106</strain>
        <tissue evidence="2">Whole body</tissue>
    </source>
</reference>
<keyword evidence="3" id="KW-1185">Reference proteome</keyword>
<sequence>MTRRLPSSYPVLALIATNLVITMPAPHSKRSPEDTVDPRNGFSSVPKILEIQLPLKIASKEDLVAWAKYVMGLMASKINITLTTVKDVTPKPVEPLKAPSRSKQSQNLKTAGFKNLAPAKQTGIARPYSTPQNLENSRYAENVRNLGNTRNPERNKNPSEFRIQDTSRYPGNSRIPVTNGNSTPRRENIIANNPSPQVFTTGALATNNFLGIRPTTFATYGISDTTVHSPFEITANINLARPEIKEPLVKGAFDVSNTLKLNDPQLFVPSFPDFGPVLDVKNKGLFPTTVTVPPPPRTYLPVTTTDSIKFPSDPFATRYYFDGVERNLTNNLGVLPTGVRYATIRPFVFPDELALPVTSVDLTTKKNLSNAAKPIINLPFEAVITFTREATIEPTTSKTENDNFFVVPTRDPPDEFPPYFDSNYTVTNESGQINVVFDDGSDVTERTNSTKRPERKKKEKKKDSQSKQPTKDKNTSTRTSMLAQLLRAITGLRRKNNNGSNSSNSDTLAVDLSPPPLRPQRLPTPQRTQTYTERTQTYTERTQTYTQRTQTYPERPSRHGRRNQTSLAQELEDDDDESNESNKGNSNEGDNGDNNSSGERSNESGRGGNDKESSEETNKSDANQSNSDESDYDDDDDDEEGGGPIKAIINLLQLVAPILEDLSDKKSQISSTKMYLEWNDPYQCPITYGQDYVYSTWPCFTGNTCSPDCFQPDTDTDVYEVIEAGIPLIQELSEGDGEEPGIDFAGILVPILLQFSEGPDGPRDSSGIIASLIQVIAPLSGPLSGPLIVPLSKQSSNPAIKSGSNSGDILKNLITPLSQPTEPGKMSLFSSLIAGAVSSLSKVPSYGKYGSDITSLVKAIVAGTIAGSSAGSSHQKDSYGAPTTYGTNYGYGQNSYQPSAEPSKGGNPIALFGTLIKDIVNGILKIVASLVNAVSGLLTASSSSTFEEETERPQTYYGPPNYQPSPNFYATPSPFMTPPPQHDNKTARLSSRHKRL</sequence>
<organism evidence="2 3">
    <name type="scientific">Dufourea novaeangliae</name>
    <name type="common">Sweat bee</name>
    <dbReference type="NCBI Taxonomy" id="178035"/>
    <lineage>
        <taxon>Eukaryota</taxon>
        <taxon>Metazoa</taxon>
        <taxon>Ecdysozoa</taxon>
        <taxon>Arthropoda</taxon>
        <taxon>Hexapoda</taxon>
        <taxon>Insecta</taxon>
        <taxon>Pterygota</taxon>
        <taxon>Neoptera</taxon>
        <taxon>Endopterygota</taxon>
        <taxon>Hymenoptera</taxon>
        <taxon>Apocrita</taxon>
        <taxon>Aculeata</taxon>
        <taxon>Apoidea</taxon>
        <taxon>Anthophila</taxon>
        <taxon>Halictidae</taxon>
        <taxon>Rophitinae</taxon>
        <taxon>Dufourea</taxon>
    </lineage>
</organism>
<name>A0A154NZ55_DUFNO</name>
<feature type="region of interest" description="Disordered" evidence="1">
    <location>
        <begin position="431"/>
        <end position="479"/>
    </location>
</feature>
<evidence type="ECO:0000256" key="1">
    <source>
        <dbReference type="SAM" id="MobiDB-lite"/>
    </source>
</evidence>
<feature type="compositionally biased region" description="Acidic residues" evidence="1">
    <location>
        <begin position="570"/>
        <end position="579"/>
    </location>
</feature>
<feature type="compositionally biased region" description="Basic and acidic residues" evidence="1">
    <location>
        <begin position="600"/>
        <end position="619"/>
    </location>
</feature>
<feature type="compositionally biased region" description="Acidic residues" evidence="1">
    <location>
        <begin position="628"/>
        <end position="641"/>
    </location>
</feature>
<feature type="region of interest" description="Disordered" evidence="1">
    <location>
        <begin position="942"/>
        <end position="996"/>
    </location>
</feature>
<feature type="region of interest" description="Disordered" evidence="1">
    <location>
        <begin position="144"/>
        <end position="186"/>
    </location>
</feature>
<evidence type="ECO:0000313" key="3">
    <source>
        <dbReference type="Proteomes" id="UP000076502"/>
    </source>
</evidence>
<feature type="compositionally biased region" description="Basic and acidic residues" evidence="1">
    <location>
        <begin position="461"/>
        <end position="475"/>
    </location>
</feature>
<feature type="compositionally biased region" description="Low complexity" evidence="1">
    <location>
        <begin position="519"/>
        <end position="554"/>
    </location>
</feature>
<feature type="region of interest" description="Disordered" evidence="1">
    <location>
        <begin position="491"/>
        <end position="644"/>
    </location>
</feature>
<feature type="compositionally biased region" description="Low complexity" evidence="1">
    <location>
        <begin position="581"/>
        <end position="599"/>
    </location>
</feature>
<protein>
    <submittedName>
        <fullName evidence="2">Uncharacterized protein</fullName>
    </submittedName>
</protein>